<name>A0A5A9GI64_AZOLI</name>
<dbReference type="EMBL" id="VTTN01000013">
    <property type="protein sequence ID" value="KAA0592969.1"/>
    <property type="molecule type" value="Genomic_DNA"/>
</dbReference>
<reference evidence="1 2" key="1">
    <citation type="submission" date="2019-08" db="EMBL/GenBank/DDBJ databases">
        <authorList>
            <person name="Grouzdev D."/>
            <person name="Tikhonova E."/>
            <person name="Kravchenko I."/>
        </authorList>
    </citation>
    <scope>NUCLEOTIDE SEQUENCE [LARGE SCALE GENOMIC DNA]</scope>
    <source>
        <strain evidence="1 2">59b</strain>
    </source>
</reference>
<protein>
    <submittedName>
        <fullName evidence="1">Uncharacterized protein</fullName>
    </submittedName>
</protein>
<sequence>MHIHPVADLPVEAAPGSVALNEARLRIVADACRLDTPEQRKLLITALYEDGILSMEETAALFDRLGLAEA</sequence>
<evidence type="ECO:0000313" key="2">
    <source>
        <dbReference type="Proteomes" id="UP000324927"/>
    </source>
</evidence>
<dbReference type="Proteomes" id="UP000324927">
    <property type="component" value="Unassembled WGS sequence"/>
</dbReference>
<dbReference type="AlphaFoldDB" id="A0A5A9GI64"/>
<proteinExistence type="predicted"/>
<dbReference type="RefSeq" id="WP_149233963.1">
    <property type="nucleotide sequence ID" value="NZ_JALJXJ010000015.1"/>
</dbReference>
<keyword evidence="2" id="KW-1185">Reference proteome</keyword>
<gene>
    <name evidence="1" type="ORF">FZ942_25945</name>
</gene>
<comment type="caution">
    <text evidence="1">The sequence shown here is derived from an EMBL/GenBank/DDBJ whole genome shotgun (WGS) entry which is preliminary data.</text>
</comment>
<accession>A0A5A9GI64</accession>
<dbReference type="OrthoDB" id="7307076at2"/>
<evidence type="ECO:0000313" key="1">
    <source>
        <dbReference type="EMBL" id="KAA0592969.1"/>
    </source>
</evidence>
<organism evidence="1 2">
    <name type="scientific">Azospirillum lipoferum</name>
    <dbReference type="NCBI Taxonomy" id="193"/>
    <lineage>
        <taxon>Bacteria</taxon>
        <taxon>Pseudomonadati</taxon>
        <taxon>Pseudomonadota</taxon>
        <taxon>Alphaproteobacteria</taxon>
        <taxon>Rhodospirillales</taxon>
        <taxon>Azospirillaceae</taxon>
        <taxon>Azospirillum</taxon>
    </lineage>
</organism>